<name>A0A091ARB6_9GAMM</name>
<dbReference type="InterPro" id="IPR029787">
    <property type="entry name" value="Nucleotide_cyclase"/>
</dbReference>
<dbReference type="PANTHER" id="PTHR43102:SF2">
    <property type="entry name" value="GAF DOMAIN-CONTAINING PROTEIN"/>
    <property type="match status" value="1"/>
</dbReference>
<accession>A0A091ARB6</accession>
<dbReference type="GO" id="GO:0003824">
    <property type="term" value="F:catalytic activity"/>
    <property type="evidence" value="ECO:0007669"/>
    <property type="project" value="UniProtKB-ARBA"/>
</dbReference>
<dbReference type="InterPro" id="IPR043128">
    <property type="entry name" value="Rev_trsase/Diguanyl_cyclase"/>
</dbReference>
<dbReference type="Gene3D" id="3.30.70.270">
    <property type="match status" value="1"/>
</dbReference>
<dbReference type="SMART" id="SM00065">
    <property type="entry name" value="GAF"/>
    <property type="match status" value="1"/>
</dbReference>
<proteinExistence type="predicted"/>
<gene>
    <name evidence="4" type="ORF">N787_03820</name>
</gene>
<protein>
    <recommendedName>
        <fullName evidence="3">GGDEF domain-containing protein</fullName>
    </recommendedName>
</protein>
<dbReference type="Pfam" id="PF00990">
    <property type="entry name" value="GGDEF"/>
    <property type="match status" value="1"/>
</dbReference>
<dbReference type="SMART" id="SM00267">
    <property type="entry name" value="GGDEF"/>
    <property type="match status" value="1"/>
</dbReference>
<dbReference type="PANTHER" id="PTHR43102">
    <property type="entry name" value="SLR1143 PROTEIN"/>
    <property type="match status" value="1"/>
</dbReference>
<comment type="caution">
    <text evidence="4">The sequence shown here is derived from an EMBL/GenBank/DDBJ whole genome shotgun (WGS) entry which is preliminary data.</text>
</comment>
<organism evidence="4 5">
    <name type="scientific">Arenimonas metalli CF5-1</name>
    <dbReference type="NCBI Taxonomy" id="1384056"/>
    <lineage>
        <taxon>Bacteria</taxon>
        <taxon>Pseudomonadati</taxon>
        <taxon>Pseudomonadota</taxon>
        <taxon>Gammaproteobacteria</taxon>
        <taxon>Lysobacterales</taxon>
        <taxon>Lysobacteraceae</taxon>
        <taxon>Arenimonas</taxon>
    </lineage>
</organism>
<dbReference type="PATRIC" id="fig|1384056.3.peg.2282"/>
<evidence type="ECO:0000313" key="4">
    <source>
        <dbReference type="EMBL" id="KFN41901.1"/>
    </source>
</evidence>
<dbReference type="AlphaFoldDB" id="A0A091ARB6"/>
<comment type="cofactor">
    <cofactor evidence="1">
        <name>Mg(2+)</name>
        <dbReference type="ChEBI" id="CHEBI:18420"/>
    </cofactor>
</comment>
<dbReference type="Gene3D" id="3.30.450.40">
    <property type="match status" value="1"/>
</dbReference>
<dbReference type="EMBL" id="AVCK01000055">
    <property type="protein sequence ID" value="KFN41901.1"/>
    <property type="molecule type" value="Genomic_DNA"/>
</dbReference>
<dbReference type="Pfam" id="PF01590">
    <property type="entry name" value="GAF"/>
    <property type="match status" value="1"/>
</dbReference>
<reference evidence="4 5" key="1">
    <citation type="submission" date="2013-09" db="EMBL/GenBank/DDBJ databases">
        <title>Genome sequencing of Arenimonas metalli.</title>
        <authorList>
            <person name="Chen F."/>
            <person name="Wang G."/>
        </authorList>
    </citation>
    <scope>NUCLEOTIDE SEQUENCE [LARGE SCALE GENOMIC DNA]</scope>
    <source>
        <strain evidence="4 5">CF5-1</strain>
    </source>
</reference>
<dbReference type="CDD" id="cd01949">
    <property type="entry name" value="GGDEF"/>
    <property type="match status" value="1"/>
</dbReference>
<feature type="domain" description="GGDEF" evidence="3">
    <location>
        <begin position="242"/>
        <end position="371"/>
    </location>
</feature>
<dbReference type="SUPFAM" id="SSF55073">
    <property type="entry name" value="Nucleotide cyclase"/>
    <property type="match status" value="1"/>
</dbReference>
<dbReference type="InterPro" id="IPR029016">
    <property type="entry name" value="GAF-like_dom_sf"/>
</dbReference>
<feature type="region of interest" description="Disordered" evidence="2">
    <location>
        <begin position="1"/>
        <end position="22"/>
    </location>
</feature>
<dbReference type="eggNOG" id="COG3706">
    <property type="taxonomic scope" value="Bacteria"/>
</dbReference>
<sequence>MHHAGELEPTPSPAWPLPGSGEPDRMAALQRFRVLDTVPEEAYDDLVLLAAAICDTPIALVSLVDGDRQWFKARLGLTAPQTPRSISFCDHAIRRPSELMVVRDATRDDRFADNPLVTGAPGIRFYAGAPLVTGDGHALGTICVIDAVPRELGERAAAALSALSRQVMRLFEARERNLELQRLVAERELMARGMVDYQRQLEVENAELAVEASRDALTGLLNRSGLEKLRGEALSAKWLTSGVYAVAVLDVDHFKRINDNHGHAAGDLAIRAVAAEIRRNIRGGDIAVRYGGEEFLLLMPGTPMAGAMTVVERIRRSVQARTDMAAPMTLSGGLACGVAGRDDPEAVFREADQALYRAKRGGRNRIVAAED</sequence>
<dbReference type="FunFam" id="3.30.70.270:FF:000001">
    <property type="entry name" value="Diguanylate cyclase domain protein"/>
    <property type="match status" value="1"/>
</dbReference>
<keyword evidence="5" id="KW-1185">Reference proteome</keyword>
<evidence type="ECO:0000259" key="3">
    <source>
        <dbReference type="PROSITE" id="PS50887"/>
    </source>
</evidence>
<evidence type="ECO:0000256" key="2">
    <source>
        <dbReference type="SAM" id="MobiDB-lite"/>
    </source>
</evidence>
<evidence type="ECO:0000256" key="1">
    <source>
        <dbReference type="ARBA" id="ARBA00001946"/>
    </source>
</evidence>
<dbReference type="PROSITE" id="PS50887">
    <property type="entry name" value="GGDEF"/>
    <property type="match status" value="1"/>
</dbReference>
<dbReference type="OrthoDB" id="9803824at2"/>
<dbReference type="RefSeq" id="WP_052575427.1">
    <property type="nucleotide sequence ID" value="NZ_AVCK01000055.1"/>
</dbReference>
<dbReference type="InterPro" id="IPR000160">
    <property type="entry name" value="GGDEF_dom"/>
</dbReference>
<dbReference type="InterPro" id="IPR003018">
    <property type="entry name" value="GAF"/>
</dbReference>
<dbReference type="Proteomes" id="UP000029393">
    <property type="component" value="Unassembled WGS sequence"/>
</dbReference>
<dbReference type="STRING" id="1384056.N787_03820"/>
<evidence type="ECO:0000313" key="5">
    <source>
        <dbReference type="Proteomes" id="UP000029393"/>
    </source>
</evidence>
<dbReference type="NCBIfam" id="TIGR00254">
    <property type="entry name" value="GGDEF"/>
    <property type="match status" value="1"/>
</dbReference>
<dbReference type="SUPFAM" id="SSF55781">
    <property type="entry name" value="GAF domain-like"/>
    <property type="match status" value="1"/>
</dbReference>